<reference evidence="7" key="1">
    <citation type="submission" date="2021-03" db="EMBL/GenBank/DDBJ databases">
        <title>Revisited historic fungal species revealed as producer of novel bioactive compounds through whole genome sequencing and comparative genomics.</title>
        <authorList>
            <person name="Vignolle G.A."/>
            <person name="Hochenegger N."/>
            <person name="Mach R.L."/>
            <person name="Mach-Aigner A.R."/>
            <person name="Javad Rahimi M."/>
            <person name="Salim K.A."/>
            <person name="Chan C.M."/>
            <person name="Lim L.B.L."/>
            <person name="Cai F."/>
            <person name="Druzhinina I.S."/>
            <person name="U'Ren J.M."/>
            <person name="Derntl C."/>
        </authorList>
    </citation>
    <scope>NUCLEOTIDE SEQUENCE</scope>
    <source>
        <strain evidence="7">TUCIM 5799</strain>
    </source>
</reference>
<evidence type="ECO:0000256" key="4">
    <source>
        <dbReference type="ARBA" id="ARBA00023136"/>
    </source>
</evidence>
<dbReference type="InterPro" id="IPR029058">
    <property type="entry name" value="AB_hydrolase_fold"/>
</dbReference>
<keyword evidence="4" id="KW-0472">Membrane</keyword>
<proteinExistence type="inferred from homology"/>
<name>A0A9P9WPA9_9PEZI</name>
<evidence type="ECO:0000256" key="3">
    <source>
        <dbReference type="ARBA" id="ARBA00022989"/>
    </source>
</evidence>
<sequence>MASNQAISSAPKPLATMTKLSPFIAIYEPAKGAASSATSGDPRLILVASWMDARDLHIAKYITRYQALYPTSNILLIKFNLKHIVWQSECIKAIQPAVSYLRSQVDSGYLSESPAQPEMLVHIFSNGGVASTKALFEDYEKKTGAVFPLHTTVYDSCPGLYSYWGAYNASMAGVPKGIWRWIMAPVIHALDMYLWLMAVALKRPYNLIINANWHNNPAKTRQTNRAYIYGKADDMVEWRHVELHADQAAANGYVVRKESFEGGTHVAHVRADEGRYWRIVRETWEMATTGALKN</sequence>
<keyword evidence="8" id="KW-1185">Reference proteome</keyword>
<dbReference type="PANTHER" id="PTHR12265">
    <property type="entry name" value="TRANSMEMBRANE PROTEIN 53"/>
    <property type="match status" value="1"/>
</dbReference>
<dbReference type="InterPro" id="IPR008547">
    <property type="entry name" value="DUF829_TMEM53"/>
</dbReference>
<dbReference type="AlphaFoldDB" id="A0A9P9WPA9"/>
<dbReference type="Pfam" id="PF05705">
    <property type="entry name" value="DUF829"/>
    <property type="match status" value="1"/>
</dbReference>
<accession>A0A9P9WPA9</accession>
<comment type="subcellular location">
    <subcellularLocation>
        <location evidence="6">Nucleus outer membrane</location>
        <topology evidence="6">Single-pass membrane protein</topology>
    </subcellularLocation>
</comment>
<keyword evidence="3" id="KW-1133">Transmembrane helix</keyword>
<evidence type="ECO:0000313" key="8">
    <source>
        <dbReference type="Proteomes" id="UP000829685"/>
    </source>
</evidence>
<organism evidence="7 8">
    <name type="scientific">Neoarthrinium moseri</name>
    <dbReference type="NCBI Taxonomy" id="1658444"/>
    <lineage>
        <taxon>Eukaryota</taxon>
        <taxon>Fungi</taxon>
        <taxon>Dikarya</taxon>
        <taxon>Ascomycota</taxon>
        <taxon>Pezizomycotina</taxon>
        <taxon>Sordariomycetes</taxon>
        <taxon>Xylariomycetidae</taxon>
        <taxon>Amphisphaeriales</taxon>
        <taxon>Apiosporaceae</taxon>
        <taxon>Neoarthrinium</taxon>
    </lineage>
</organism>
<dbReference type="SUPFAM" id="SSF53474">
    <property type="entry name" value="alpha/beta-Hydrolases"/>
    <property type="match status" value="1"/>
</dbReference>
<evidence type="ECO:0008006" key="9">
    <source>
        <dbReference type="Google" id="ProtNLM"/>
    </source>
</evidence>
<dbReference type="EMBL" id="JAFIMR010000010">
    <property type="protein sequence ID" value="KAI1873615.1"/>
    <property type="molecule type" value="Genomic_DNA"/>
</dbReference>
<dbReference type="PANTHER" id="PTHR12265:SF30">
    <property type="entry name" value="TRANSMEMBRANE PROTEIN 53"/>
    <property type="match status" value="1"/>
</dbReference>
<comment type="caution">
    <text evidence="7">The sequence shown here is derived from an EMBL/GenBank/DDBJ whole genome shotgun (WGS) entry which is preliminary data.</text>
</comment>
<comment type="similarity">
    <text evidence="1">Belongs to the TMEM53 family.</text>
</comment>
<keyword evidence="5" id="KW-0539">Nucleus</keyword>
<gene>
    <name evidence="7" type="ORF">JX265_005237</name>
</gene>
<evidence type="ECO:0000256" key="1">
    <source>
        <dbReference type="ARBA" id="ARBA00007387"/>
    </source>
</evidence>
<protein>
    <recommendedName>
        <fullName evidence="9">Indole-diterpene biosynthesis protein PaxU</fullName>
    </recommendedName>
</protein>
<dbReference type="GO" id="GO:0005640">
    <property type="term" value="C:nuclear outer membrane"/>
    <property type="evidence" value="ECO:0007669"/>
    <property type="project" value="UniProtKB-SubCell"/>
</dbReference>
<dbReference type="Proteomes" id="UP000829685">
    <property type="component" value="Unassembled WGS sequence"/>
</dbReference>
<evidence type="ECO:0000256" key="2">
    <source>
        <dbReference type="ARBA" id="ARBA00022692"/>
    </source>
</evidence>
<evidence type="ECO:0000256" key="5">
    <source>
        <dbReference type="ARBA" id="ARBA00023242"/>
    </source>
</evidence>
<keyword evidence="2" id="KW-0812">Transmembrane</keyword>
<evidence type="ECO:0000256" key="6">
    <source>
        <dbReference type="ARBA" id="ARBA00034303"/>
    </source>
</evidence>
<evidence type="ECO:0000313" key="7">
    <source>
        <dbReference type="EMBL" id="KAI1873615.1"/>
    </source>
</evidence>